<dbReference type="Proteomes" id="UP000778951">
    <property type="component" value="Unassembled WGS sequence"/>
</dbReference>
<sequence length="215" mass="24519">MKKVFGVLLFFSVFATQVMANDDPYAIAVGSIEVNTINVLSRFEKSTLAVMTIVKEKDEHKGAIMLVTTDSIGSIYRLTLVDAKDKRTDETFRNALTKYLEWEAIARREAVEVEREITSLVALPEWKSVGTWYTGVRRSTIKLLIFSQNVTRHQLVLSASKVASKANQYIDFDMDKLYIDKDQVEALLKLLEPEHIAQKVREAKAEQARKDDLFK</sequence>
<reference evidence="2" key="1">
    <citation type="submission" date="2020-03" db="EMBL/GenBank/DDBJ databases">
        <title>Spirochaetal bacteria isolated from arthropods constitute a novel genus Entomospira genus novum within the order Spirochaetales.</title>
        <authorList>
            <person name="Grana-Miraglia L."/>
            <person name="Sikutova S."/>
            <person name="Fingerle V."/>
            <person name="Sing A."/>
            <person name="Castillo-Ramirez S."/>
            <person name="Margos G."/>
            <person name="Rudolf I."/>
        </authorList>
    </citation>
    <scope>NUCLEOTIDE SEQUENCE</scope>
    <source>
        <strain evidence="2">BR149</strain>
    </source>
</reference>
<evidence type="ECO:0008006" key="4">
    <source>
        <dbReference type="Google" id="ProtNLM"/>
    </source>
</evidence>
<feature type="signal peptide" evidence="1">
    <location>
        <begin position="1"/>
        <end position="20"/>
    </location>
</feature>
<keyword evidence="3" id="KW-1185">Reference proteome</keyword>
<gene>
    <name evidence="2" type="ORF">HCT48_04665</name>
</gene>
<feature type="chain" id="PRO_5036741191" description="DUF4412 domain-containing protein" evidence="1">
    <location>
        <begin position="21"/>
        <end position="215"/>
    </location>
</feature>
<accession>A0A968GF82</accession>
<comment type="caution">
    <text evidence="2">The sequence shown here is derived from an EMBL/GenBank/DDBJ whole genome shotgun (WGS) entry which is preliminary data.</text>
</comment>
<protein>
    <recommendedName>
        <fullName evidence="4">DUF4412 domain-containing protein</fullName>
    </recommendedName>
</protein>
<organism evidence="2 3">
    <name type="scientific">Entomospira culicis</name>
    <dbReference type="NCBI Taxonomy" id="2719989"/>
    <lineage>
        <taxon>Bacteria</taxon>
        <taxon>Pseudomonadati</taxon>
        <taxon>Spirochaetota</taxon>
        <taxon>Spirochaetia</taxon>
        <taxon>Spirochaetales</taxon>
        <taxon>Spirochaetaceae</taxon>
        <taxon>Entomospira</taxon>
    </lineage>
</organism>
<evidence type="ECO:0000256" key="1">
    <source>
        <dbReference type="SAM" id="SignalP"/>
    </source>
</evidence>
<proteinExistence type="predicted"/>
<dbReference type="AlphaFoldDB" id="A0A968GF82"/>
<dbReference type="RefSeq" id="WP_167695595.1">
    <property type="nucleotide sequence ID" value="NZ_CP118181.1"/>
</dbReference>
<name>A0A968GF82_9SPIO</name>
<evidence type="ECO:0000313" key="2">
    <source>
        <dbReference type="EMBL" id="NIZ69506.1"/>
    </source>
</evidence>
<keyword evidence="1" id="KW-0732">Signal</keyword>
<evidence type="ECO:0000313" key="3">
    <source>
        <dbReference type="Proteomes" id="UP000778951"/>
    </source>
</evidence>
<dbReference type="EMBL" id="JAATLM010000001">
    <property type="protein sequence ID" value="NIZ69506.1"/>
    <property type="molecule type" value="Genomic_DNA"/>
</dbReference>